<keyword evidence="1" id="KW-1133">Transmembrane helix</keyword>
<dbReference type="RefSeq" id="WP_113677531.1">
    <property type="nucleotide sequence ID" value="NZ_CP030261.1"/>
</dbReference>
<feature type="transmembrane region" description="Helical" evidence="1">
    <location>
        <begin position="79"/>
        <end position="97"/>
    </location>
</feature>
<gene>
    <name evidence="2" type="ORF">HYN86_07790</name>
</gene>
<dbReference type="AlphaFoldDB" id="A0A344LRH0"/>
<dbReference type="InterPro" id="IPR007352">
    <property type="entry name" value="DUF420"/>
</dbReference>
<organism evidence="2 3">
    <name type="scientific">Flavobacterium fluviale</name>
    <dbReference type="NCBI Taxonomy" id="2249356"/>
    <lineage>
        <taxon>Bacteria</taxon>
        <taxon>Pseudomonadati</taxon>
        <taxon>Bacteroidota</taxon>
        <taxon>Flavobacteriia</taxon>
        <taxon>Flavobacteriales</taxon>
        <taxon>Flavobacteriaceae</taxon>
        <taxon>Flavobacterium</taxon>
    </lineage>
</organism>
<dbReference type="GO" id="GO:0022904">
    <property type="term" value="P:respiratory electron transport chain"/>
    <property type="evidence" value="ECO:0007669"/>
    <property type="project" value="InterPro"/>
</dbReference>
<dbReference type="KEGG" id="ffl:HYN86_07790"/>
<keyword evidence="1" id="KW-0812">Transmembrane</keyword>
<feature type="transmembrane region" description="Helical" evidence="1">
    <location>
        <begin position="128"/>
        <end position="153"/>
    </location>
</feature>
<proteinExistence type="predicted"/>
<evidence type="ECO:0000313" key="3">
    <source>
        <dbReference type="Proteomes" id="UP000251561"/>
    </source>
</evidence>
<dbReference type="Pfam" id="PF04238">
    <property type="entry name" value="DUF420"/>
    <property type="match status" value="1"/>
</dbReference>
<dbReference type="GO" id="GO:0004129">
    <property type="term" value="F:cytochrome-c oxidase activity"/>
    <property type="evidence" value="ECO:0007669"/>
    <property type="project" value="InterPro"/>
</dbReference>
<sequence>MEDNTLEKKYSKLIVAVSIVIPVVVAILFGVKLKDFGFDVEPLSFLPPIYATTNGITAVVLVWAVLAIKNGKQKLHERLMTFAIALSVAFLVMYVAYHMTADSTKFGDLNHDGVLDAVESAKVGSLRLVYFVILITHILLSIAIIPLVLITYVRALAQRFDRHRKIAKITFPIWLYVAVTGVVVFLMISPYYAN</sequence>
<dbReference type="EMBL" id="CP030261">
    <property type="protein sequence ID" value="AXB56512.1"/>
    <property type="molecule type" value="Genomic_DNA"/>
</dbReference>
<dbReference type="Gene3D" id="1.20.120.80">
    <property type="entry name" value="Cytochrome c oxidase, subunit III, four-helix bundle"/>
    <property type="match status" value="1"/>
</dbReference>
<dbReference type="PANTHER" id="PTHR37692">
    <property type="entry name" value="HYPOTHETICAL MEMBRANE SPANNING PROTEIN"/>
    <property type="match status" value="1"/>
</dbReference>
<dbReference type="OrthoDB" id="9811380at2"/>
<keyword evidence="1" id="KW-0472">Membrane</keyword>
<feature type="transmembrane region" description="Helical" evidence="1">
    <location>
        <begin position="49"/>
        <end position="67"/>
    </location>
</feature>
<feature type="transmembrane region" description="Helical" evidence="1">
    <location>
        <begin position="12"/>
        <end position="29"/>
    </location>
</feature>
<dbReference type="InterPro" id="IPR013833">
    <property type="entry name" value="Cyt_c_oxidase_su3_a-hlx"/>
</dbReference>
<feature type="transmembrane region" description="Helical" evidence="1">
    <location>
        <begin position="173"/>
        <end position="193"/>
    </location>
</feature>
<dbReference type="PANTHER" id="PTHR37692:SF1">
    <property type="entry name" value="DUF420 DOMAIN-CONTAINING PROTEIN"/>
    <property type="match status" value="1"/>
</dbReference>
<dbReference type="Proteomes" id="UP000251561">
    <property type="component" value="Chromosome"/>
</dbReference>
<protein>
    <submittedName>
        <fullName evidence="2">DUF420 domain-containing protein</fullName>
    </submittedName>
</protein>
<accession>A0A344LRH0</accession>
<evidence type="ECO:0000313" key="2">
    <source>
        <dbReference type="EMBL" id="AXB56512.1"/>
    </source>
</evidence>
<reference evidence="2 3" key="1">
    <citation type="submission" date="2018-06" db="EMBL/GenBank/DDBJ databases">
        <title>Genome sequencing of Flavobacterium.</title>
        <authorList>
            <person name="Baek M.-G."/>
            <person name="Yi H."/>
        </authorList>
    </citation>
    <scope>NUCLEOTIDE SEQUENCE [LARGE SCALE GENOMIC DNA]</scope>
    <source>
        <strain evidence="2 3">HYN0086</strain>
    </source>
</reference>
<evidence type="ECO:0000256" key="1">
    <source>
        <dbReference type="SAM" id="Phobius"/>
    </source>
</evidence>
<keyword evidence="3" id="KW-1185">Reference proteome</keyword>
<name>A0A344LRH0_9FLAO</name>
<dbReference type="GO" id="GO:0016020">
    <property type="term" value="C:membrane"/>
    <property type="evidence" value="ECO:0007669"/>
    <property type="project" value="InterPro"/>
</dbReference>